<comment type="caution">
    <text evidence="2">The sequence shown here is derived from an EMBL/GenBank/DDBJ whole genome shotgun (WGS) entry which is preliminary data.</text>
</comment>
<dbReference type="Pfam" id="PF13532">
    <property type="entry name" value="2OG-FeII_Oxy_2"/>
    <property type="match status" value="1"/>
</dbReference>
<dbReference type="RefSeq" id="WP_323305116.1">
    <property type="nucleotide sequence ID" value="NZ_JAYGHX010000003.1"/>
</dbReference>
<protein>
    <submittedName>
        <fullName evidence="2">Alpha-ketoglutarate-dependent dioxygenase AlkB</fullName>
    </submittedName>
</protein>
<dbReference type="SUPFAM" id="SSF51197">
    <property type="entry name" value="Clavaminate synthase-like"/>
    <property type="match status" value="1"/>
</dbReference>
<dbReference type="PANTHER" id="PTHR31573:SF1">
    <property type="entry name" value="DNA OXIDATIVE DEMETHYLASE ALKBH2"/>
    <property type="match status" value="1"/>
</dbReference>
<dbReference type="InterPro" id="IPR027450">
    <property type="entry name" value="AlkB-like"/>
</dbReference>
<dbReference type="GO" id="GO:0051213">
    <property type="term" value="F:dioxygenase activity"/>
    <property type="evidence" value="ECO:0007669"/>
    <property type="project" value="UniProtKB-KW"/>
</dbReference>
<proteinExistence type="predicted"/>
<accession>A0ABU5RTF9</accession>
<dbReference type="EMBL" id="JAYGHX010000003">
    <property type="protein sequence ID" value="MEA5391075.1"/>
    <property type="molecule type" value="Genomic_DNA"/>
</dbReference>
<dbReference type="InterPro" id="IPR032852">
    <property type="entry name" value="ALKBH2"/>
</dbReference>
<dbReference type="PANTHER" id="PTHR31573">
    <property type="entry name" value="ALPHA-KETOGLUTARATE-DEPENDENT DIOXYGENASE ALKB HOMOLOG 2"/>
    <property type="match status" value="1"/>
</dbReference>
<evidence type="ECO:0000259" key="1">
    <source>
        <dbReference type="PROSITE" id="PS51471"/>
    </source>
</evidence>
<feature type="domain" description="Fe2OG dioxygenase" evidence="1">
    <location>
        <begin position="91"/>
        <end position="190"/>
    </location>
</feature>
<organism evidence="2 3">
    <name type="scientific">Cyanobium gracile UHCC 0139</name>
    <dbReference type="NCBI Taxonomy" id="3110308"/>
    <lineage>
        <taxon>Bacteria</taxon>
        <taxon>Bacillati</taxon>
        <taxon>Cyanobacteriota</taxon>
        <taxon>Cyanophyceae</taxon>
        <taxon>Synechococcales</taxon>
        <taxon>Prochlorococcaceae</taxon>
        <taxon>Cyanobium</taxon>
    </lineage>
</organism>
<sequence>MTAAAPCLRHWRGWVGAAEADGWLRTLLAEVPWKQESITVYGRRHAMPRLTCWMADPGCGYRYSGLENAIEPWTPLVATIRRRVGEAATREFNSLLLNLYRDGRDAMGWHADDEAELDPHAPIASLSLGASRTLRFRPRQRGTAPTVAVELGHGDLLLMDPPTQGHWQHGLPRRLKVMVPRLNLTFRVVRVPP</sequence>
<dbReference type="Proteomes" id="UP001304461">
    <property type="component" value="Unassembled WGS sequence"/>
</dbReference>
<evidence type="ECO:0000313" key="3">
    <source>
        <dbReference type="Proteomes" id="UP001304461"/>
    </source>
</evidence>
<keyword evidence="2" id="KW-0560">Oxidoreductase</keyword>
<dbReference type="PROSITE" id="PS51471">
    <property type="entry name" value="FE2OG_OXY"/>
    <property type="match status" value="1"/>
</dbReference>
<reference evidence="2 3" key="1">
    <citation type="submission" date="2023-12" db="EMBL/GenBank/DDBJ databases">
        <title>Baltic Sea Cyanobacteria.</title>
        <authorList>
            <person name="Delbaje E."/>
            <person name="Fewer D.P."/>
            <person name="Shishido T.K."/>
        </authorList>
    </citation>
    <scope>NUCLEOTIDE SEQUENCE [LARGE SCALE GENOMIC DNA]</scope>
    <source>
        <strain evidence="2 3">UHCC 0139</strain>
    </source>
</reference>
<keyword evidence="2" id="KW-0223">Dioxygenase</keyword>
<keyword evidence="3" id="KW-1185">Reference proteome</keyword>
<dbReference type="Gene3D" id="2.60.120.590">
    <property type="entry name" value="Alpha-ketoglutarate-dependent dioxygenase AlkB-like"/>
    <property type="match status" value="1"/>
</dbReference>
<gene>
    <name evidence="2" type="ORF">VB738_07345</name>
</gene>
<evidence type="ECO:0000313" key="2">
    <source>
        <dbReference type="EMBL" id="MEA5391075.1"/>
    </source>
</evidence>
<dbReference type="InterPro" id="IPR037151">
    <property type="entry name" value="AlkB-like_sf"/>
</dbReference>
<name>A0ABU5RTF9_9CYAN</name>
<dbReference type="InterPro" id="IPR005123">
    <property type="entry name" value="Oxoglu/Fe-dep_dioxygenase_dom"/>
</dbReference>